<dbReference type="Proteomes" id="UP000614287">
    <property type="component" value="Unassembled WGS sequence"/>
</dbReference>
<keyword evidence="2" id="KW-1185">Reference proteome</keyword>
<dbReference type="RefSeq" id="WP_189493399.1">
    <property type="nucleotide sequence ID" value="NZ_BMZG01000007.1"/>
</dbReference>
<sequence length="109" mass="12197">MQFSIPSHGLKGISDIYLRHSSSIATQVLEAISISATTSCMLKKALATHITNTFEELMIVPLWLNIKLRIILCQVHDEMLGGGHGLLQDNPKATAKIIIQFIQNHHRQR</sequence>
<reference evidence="1" key="1">
    <citation type="journal article" date="2014" name="Int. J. Syst. Evol. Microbiol.">
        <title>Complete genome sequence of Corynebacterium casei LMG S-19264T (=DSM 44701T), isolated from a smear-ripened cheese.</title>
        <authorList>
            <consortium name="US DOE Joint Genome Institute (JGI-PGF)"/>
            <person name="Walter F."/>
            <person name="Albersmeier A."/>
            <person name="Kalinowski J."/>
            <person name="Ruckert C."/>
        </authorList>
    </citation>
    <scope>NUCLEOTIDE SEQUENCE</scope>
    <source>
        <strain evidence="1">KCTC 32501</strain>
    </source>
</reference>
<evidence type="ECO:0000313" key="2">
    <source>
        <dbReference type="Proteomes" id="UP000614287"/>
    </source>
</evidence>
<comment type="caution">
    <text evidence="1">The sequence shown here is derived from an EMBL/GenBank/DDBJ whole genome shotgun (WGS) entry which is preliminary data.</text>
</comment>
<reference evidence="1" key="2">
    <citation type="submission" date="2020-09" db="EMBL/GenBank/DDBJ databases">
        <authorList>
            <person name="Sun Q."/>
            <person name="Kim S."/>
        </authorList>
    </citation>
    <scope>NUCLEOTIDE SEQUENCE</scope>
    <source>
        <strain evidence="1">KCTC 32501</strain>
    </source>
</reference>
<protein>
    <submittedName>
        <fullName evidence="1">Uncharacterized protein</fullName>
    </submittedName>
</protein>
<gene>
    <name evidence="1" type="ORF">GCM10009007_15760</name>
</gene>
<evidence type="ECO:0000313" key="1">
    <source>
        <dbReference type="EMBL" id="GHA75458.1"/>
    </source>
</evidence>
<name>A0A8J3G0K8_9BURK</name>
<organism evidence="1 2">
    <name type="scientific">Formosimonas limnophila</name>
    <dbReference type="NCBI Taxonomy" id="1384487"/>
    <lineage>
        <taxon>Bacteria</taxon>
        <taxon>Pseudomonadati</taxon>
        <taxon>Pseudomonadota</taxon>
        <taxon>Betaproteobacteria</taxon>
        <taxon>Burkholderiales</taxon>
        <taxon>Burkholderiaceae</taxon>
        <taxon>Formosimonas</taxon>
    </lineage>
</organism>
<dbReference type="AlphaFoldDB" id="A0A8J3G0K8"/>
<proteinExistence type="predicted"/>
<accession>A0A8J3G0K8</accession>
<dbReference type="EMBL" id="BMZG01000007">
    <property type="protein sequence ID" value="GHA75458.1"/>
    <property type="molecule type" value="Genomic_DNA"/>
</dbReference>